<protein>
    <recommendedName>
        <fullName evidence="12">Manganese transport regulator</fullName>
    </recommendedName>
</protein>
<dbReference type="EMBL" id="JAAXKZ010000138">
    <property type="protein sequence ID" value="NMH94885.1"/>
    <property type="molecule type" value="Genomic_DNA"/>
</dbReference>
<dbReference type="InterPro" id="IPR022689">
    <property type="entry name" value="Iron_dep_repressor"/>
</dbReference>
<proteinExistence type="inferred from homology"/>
<dbReference type="InterPro" id="IPR001367">
    <property type="entry name" value="Fe_dep_repressor"/>
</dbReference>
<sequence>MSDVRSASCCGLTYTSAVEDALRTIFVRSGRGEPVSTSTLAQALGVTPPTASVMLKRLAAHGLVDRSEGHRATLTRHGAEHARTIVRRHRLLETFLAEVLGLPWDEVHAEADLLEHAVSDRLLDRIDEILGRPERDPHGDPIPMPGGGHEEYWGTRLDTAPVGCRFLVERVYDHDDAALRHLAGLGIRPGITLEVQERQPFGGPLWVRLHGRSHALGEPLTSLVHGREAR</sequence>
<dbReference type="Gene3D" id="2.30.30.90">
    <property type="match status" value="1"/>
</dbReference>
<evidence type="ECO:0000256" key="5">
    <source>
        <dbReference type="ARBA" id="ARBA00022491"/>
    </source>
</evidence>
<evidence type="ECO:0000313" key="15">
    <source>
        <dbReference type="Proteomes" id="UP000586918"/>
    </source>
</evidence>
<dbReference type="PANTHER" id="PTHR33238:SF11">
    <property type="entry name" value="TRANSCRIPTIONAL REGULATOR MNTR"/>
    <property type="match status" value="1"/>
</dbReference>
<keyword evidence="9" id="KW-0010">Activator</keyword>
<dbReference type="SUPFAM" id="SSF47979">
    <property type="entry name" value="Iron-dependent repressor protein, dimerization domain"/>
    <property type="match status" value="1"/>
</dbReference>
<dbReference type="RefSeq" id="WP_169415558.1">
    <property type="nucleotide sequence ID" value="NZ_JAAXKZ010000138.1"/>
</dbReference>
<evidence type="ECO:0000256" key="3">
    <source>
        <dbReference type="ARBA" id="ARBA00011738"/>
    </source>
</evidence>
<dbReference type="InterPro" id="IPR012318">
    <property type="entry name" value="HTH_CRP"/>
</dbReference>
<dbReference type="InterPro" id="IPR036388">
    <property type="entry name" value="WH-like_DNA-bd_sf"/>
</dbReference>
<dbReference type="GO" id="GO:0046914">
    <property type="term" value="F:transition metal ion binding"/>
    <property type="evidence" value="ECO:0007669"/>
    <property type="project" value="InterPro"/>
</dbReference>
<keyword evidence="5" id="KW-0678">Repressor</keyword>
<dbReference type="GO" id="GO:0003700">
    <property type="term" value="F:DNA-binding transcription factor activity"/>
    <property type="evidence" value="ECO:0007669"/>
    <property type="project" value="InterPro"/>
</dbReference>
<name>A0A848DQR6_9PSEU</name>
<comment type="caution">
    <text evidence="14">The sequence shown here is derived from an EMBL/GenBank/DDBJ whole genome shotgun (WGS) entry which is preliminary data.</text>
</comment>
<dbReference type="AlphaFoldDB" id="A0A848DQR6"/>
<keyword evidence="7" id="KW-0805">Transcription regulation</keyword>
<dbReference type="GO" id="GO:0003677">
    <property type="term" value="F:DNA binding"/>
    <property type="evidence" value="ECO:0007669"/>
    <property type="project" value="UniProtKB-KW"/>
</dbReference>
<evidence type="ECO:0000259" key="13">
    <source>
        <dbReference type="PROSITE" id="PS50944"/>
    </source>
</evidence>
<evidence type="ECO:0000313" key="14">
    <source>
        <dbReference type="EMBL" id="NMH94885.1"/>
    </source>
</evidence>
<dbReference type="GO" id="GO:0005737">
    <property type="term" value="C:cytoplasm"/>
    <property type="evidence" value="ECO:0007669"/>
    <property type="project" value="UniProtKB-SubCell"/>
</dbReference>
<dbReference type="Pfam" id="PF04023">
    <property type="entry name" value="FeoA"/>
    <property type="match status" value="1"/>
</dbReference>
<keyword evidence="4" id="KW-0963">Cytoplasm</keyword>
<dbReference type="FunFam" id="1.10.60.10:FF:000004">
    <property type="entry name" value="DtxR family transcriptional regulator"/>
    <property type="match status" value="1"/>
</dbReference>
<evidence type="ECO:0000256" key="10">
    <source>
        <dbReference type="ARBA" id="ARBA00023163"/>
    </source>
</evidence>
<dbReference type="GO" id="GO:0046983">
    <property type="term" value="F:protein dimerization activity"/>
    <property type="evidence" value="ECO:0007669"/>
    <property type="project" value="InterPro"/>
</dbReference>
<feature type="domain" description="HTH dtxR-type" evidence="13">
    <location>
        <begin position="1"/>
        <end position="75"/>
    </location>
</feature>
<evidence type="ECO:0000256" key="12">
    <source>
        <dbReference type="ARBA" id="ARBA00032593"/>
    </source>
</evidence>
<comment type="subcellular location">
    <subcellularLocation>
        <location evidence="1">Cytoplasm</location>
    </subcellularLocation>
</comment>
<keyword evidence="11" id="KW-0464">Manganese</keyword>
<dbReference type="Proteomes" id="UP000586918">
    <property type="component" value="Unassembled WGS sequence"/>
</dbReference>
<dbReference type="InterPro" id="IPR007167">
    <property type="entry name" value="Fe-transptr_FeoA-like"/>
</dbReference>
<evidence type="ECO:0000256" key="7">
    <source>
        <dbReference type="ARBA" id="ARBA00023015"/>
    </source>
</evidence>
<keyword evidence="15" id="KW-1185">Reference proteome</keyword>
<dbReference type="InterPro" id="IPR036421">
    <property type="entry name" value="Fe_dep_repressor_sf"/>
</dbReference>
<evidence type="ECO:0000256" key="2">
    <source>
        <dbReference type="ARBA" id="ARBA00007871"/>
    </source>
</evidence>
<dbReference type="Pfam" id="PF02742">
    <property type="entry name" value="Fe_dep_repr_C"/>
    <property type="match status" value="1"/>
</dbReference>
<gene>
    <name evidence="14" type="ORF">HF519_25605</name>
</gene>
<keyword evidence="8" id="KW-0238">DNA-binding</keyword>
<reference evidence="14 15" key="1">
    <citation type="submission" date="2020-04" db="EMBL/GenBank/DDBJ databases">
        <authorList>
            <person name="Klaysubun C."/>
            <person name="Duangmal K."/>
            <person name="Lipun K."/>
        </authorList>
    </citation>
    <scope>NUCLEOTIDE SEQUENCE [LARGE SCALE GENOMIC DNA]</scope>
    <source>
        <strain evidence="14 15">DSM 45300</strain>
    </source>
</reference>
<dbReference type="SUPFAM" id="SSF46785">
    <property type="entry name" value="Winged helix' DNA-binding domain"/>
    <property type="match status" value="1"/>
</dbReference>
<accession>A0A848DQR6</accession>
<evidence type="ECO:0000256" key="4">
    <source>
        <dbReference type="ARBA" id="ARBA00022490"/>
    </source>
</evidence>
<dbReference type="InterPro" id="IPR038157">
    <property type="entry name" value="FeoA_core_dom"/>
</dbReference>
<dbReference type="SMART" id="SM00899">
    <property type="entry name" value="FeoA"/>
    <property type="match status" value="1"/>
</dbReference>
<dbReference type="SUPFAM" id="SSF50037">
    <property type="entry name" value="C-terminal domain of transcriptional repressors"/>
    <property type="match status" value="1"/>
</dbReference>
<evidence type="ECO:0000256" key="6">
    <source>
        <dbReference type="ARBA" id="ARBA00023004"/>
    </source>
</evidence>
<dbReference type="PROSITE" id="PS50944">
    <property type="entry name" value="HTH_DTXR"/>
    <property type="match status" value="1"/>
</dbReference>
<dbReference type="Gene3D" id="1.10.10.10">
    <property type="entry name" value="Winged helix-like DNA-binding domain superfamily/Winged helix DNA-binding domain"/>
    <property type="match status" value="1"/>
</dbReference>
<dbReference type="SMART" id="SM00419">
    <property type="entry name" value="HTH_CRP"/>
    <property type="match status" value="1"/>
</dbReference>
<dbReference type="GO" id="GO:0045892">
    <property type="term" value="P:negative regulation of DNA-templated transcription"/>
    <property type="evidence" value="ECO:0007669"/>
    <property type="project" value="TreeGrafter"/>
</dbReference>
<dbReference type="InterPro" id="IPR022687">
    <property type="entry name" value="HTH_DTXR"/>
</dbReference>
<keyword evidence="10" id="KW-0804">Transcription</keyword>
<comment type="similarity">
    <text evidence="2">Belongs to the DtxR/MntR family.</text>
</comment>
<dbReference type="PANTHER" id="PTHR33238">
    <property type="entry name" value="IRON (METAL) DEPENDENT REPRESSOR, DTXR FAMILY"/>
    <property type="match status" value="1"/>
</dbReference>
<organism evidence="14 15">
    <name type="scientific">Pseudonocardia bannensis</name>
    <dbReference type="NCBI Taxonomy" id="630973"/>
    <lineage>
        <taxon>Bacteria</taxon>
        <taxon>Bacillati</taxon>
        <taxon>Actinomycetota</taxon>
        <taxon>Actinomycetes</taxon>
        <taxon>Pseudonocardiales</taxon>
        <taxon>Pseudonocardiaceae</taxon>
        <taxon>Pseudonocardia</taxon>
    </lineage>
</organism>
<comment type="subunit">
    <text evidence="3">Homodimer.</text>
</comment>
<evidence type="ECO:0000256" key="11">
    <source>
        <dbReference type="ARBA" id="ARBA00023211"/>
    </source>
</evidence>
<dbReference type="InterPro" id="IPR008988">
    <property type="entry name" value="Transcriptional_repressor_C"/>
</dbReference>
<evidence type="ECO:0000256" key="1">
    <source>
        <dbReference type="ARBA" id="ARBA00004496"/>
    </source>
</evidence>
<dbReference type="InterPro" id="IPR000835">
    <property type="entry name" value="HTH_MarR-typ"/>
</dbReference>
<dbReference type="Pfam" id="PF01325">
    <property type="entry name" value="Fe_dep_repress"/>
    <property type="match status" value="1"/>
</dbReference>
<dbReference type="InterPro" id="IPR036390">
    <property type="entry name" value="WH_DNA-bd_sf"/>
</dbReference>
<dbReference type="InterPro" id="IPR050536">
    <property type="entry name" value="DtxR_MntR_Metal-Reg"/>
</dbReference>
<dbReference type="SMART" id="SM00529">
    <property type="entry name" value="HTH_DTXR"/>
    <property type="match status" value="1"/>
</dbReference>
<evidence type="ECO:0000256" key="8">
    <source>
        <dbReference type="ARBA" id="ARBA00023125"/>
    </source>
</evidence>
<dbReference type="Gene3D" id="1.10.60.10">
    <property type="entry name" value="Iron dependent repressor, metal binding and dimerisation domain"/>
    <property type="match status" value="1"/>
</dbReference>
<evidence type="ECO:0000256" key="9">
    <source>
        <dbReference type="ARBA" id="ARBA00023159"/>
    </source>
</evidence>
<keyword evidence="6" id="KW-0408">Iron</keyword>
<dbReference type="SMART" id="SM00347">
    <property type="entry name" value="HTH_MARR"/>
    <property type="match status" value="1"/>
</dbReference>